<evidence type="ECO:0000256" key="2">
    <source>
        <dbReference type="ARBA" id="ARBA00034247"/>
    </source>
</evidence>
<dbReference type="EC" id="2.7.7.65" evidence="1"/>
<dbReference type="SMART" id="SM00448">
    <property type="entry name" value="REC"/>
    <property type="match status" value="2"/>
</dbReference>
<dbReference type="HOGENOM" id="CLU_000445_11_28_5"/>
<dbReference type="SMART" id="SM00267">
    <property type="entry name" value="GGDEF"/>
    <property type="match status" value="1"/>
</dbReference>
<feature type="modified residue" description="4-aspartylphosphate" evidence="3">
    <location>
        <position position="193"/>
    </location>
</feature>
<reference evidence="6 7" key="1">
    <citation type="submission" date="2013-12" db="EMBL/GenBank/DDBJ databases">
        <title>Complete genome sequence of Rhizobium etli bv. mimosae IE4771.</title>
        <authorList>
            <person name="Bustos P."/>
            <person name="Santamaria R.I."/>
            <person name="Lozano L."/>
            <person name="Ormeno-Orrillo E."/>
            <person name="Rogel M.A."/>
            <person name="Romero D."/>
            <person name="Cevallos M.A."/>
            <person name="Martinez-Romero E."/>
            <person name="Gonzalez V."/>
        </authorList>
    </citation>
    <scope>NUCLEOTIDE SEQUENCE [LARGE SCALE GENOMIC DNA]</scope>
    <source>
        <strain evidence="6 7">IE4771</strain>
    </source>
</reference>
<dbReference type="NCBIfam" id="TIGR00254">
    <property type="entry name" value="GGDEF"/>
    <property type="match status" value="1"/>
</dbReference>
<name>A0A060I748_RHIET</name>
<gene>
    <name evidence="6" type="ORF">IE4771_CH02655</name>
</gene>
<dbReference type="GO" id="GO:0000160">
    <property type="term" value="P:phosphorelay signal transduction system"/>
    <property type="evidence" value="ECO:0007669"/>
    <property type="project" value="InterPro"/>
</dbReference>
<dbReference type="PROSITE" id="PS50887">
    <property type="entry name" value="GGDEF"/>
    <property type="match status" value="1"/>
</dbReference>
<evidence type="ECO:0000256" key="3">
    <source>
        <dbReference type="PROSITE-ProRule" id="PRU00169"/>
    </source>
</evidence>
<evidence type="ECO:0000313" key="7">
    <source>
        <dbReference type="Proteomes" id="UP000027180"/>
    </source>
</evidence>
<dbReference type="PANTHER" id="PTHR45138:SF9">
    <property type="entry name" value="DIGUANYLATE CYCLASE DGCM-RELATED"/>
    <property type="match status" value="1"/>
</dbReference>
<evidence type="ECO:0000313" key="6">
    <source>
        <dbReference type="EMBL" id="AIC27755.1"/>
    </source>
</evidence>
<feature type="domain" description="GGDEF" evidence="5">
    <location>
        <begin position="303"/>
        <end position="436"/>
    </location>
</feature>
<feature type="domain" description="Response regulatory" evidence="4">
    <location>
        <begin position="20"/>
        <end position="135"/>
    </location>
</feature>
<organism evidence="6 7">
    <name type="scientific">Rhizobium etli bv. mimosae str. IE4771</name>
    <dbReference type="NCBI Taxonomy" id="1432050"/>
    <lineage>
        <taxon>Bacteria</taxon>
        <taxon>Pseudomonadati</taxon>
        <taxon>Pseudomonadota</taxon>
        <taxon>Alphaproteobacteria</taxon>
        <taxon>Hyphomicrobiales</taxon>
        <taxon>Rhizobiaceae</taxon>
        <taxon>Rhizobium/Agrobacterium group</taxon>
        <taxon>Rhizobium</taxon>
    </lineage>
</organism>
<dbReference type="InterPro" id="IPR001789">
    <property type="entry name" value="Sig_transdc_resp-reg_receiver"/>
</dbReference>
<evidence type="ECO:0000256" key="1">
    <source>
        <dbReference type="ARBA" id="ARBA00012528"/>
    </source>
</evidence>
<feature type="domain" description="Response regulatory" evidence="4">
    <location>
        <begin position="143"/>
        <end position="260"/>
    </location>
</feature>
<dbReference type="OrthoDB" id="9812260at2"/>
<dbReference type="RefSeq" id="WP_038689540.1">
    <property type="nucleotide sequence ID" value="NZ_CP006986.1"/>
</dbReference>
<dbReference type="SUPFAM" id="SSF55073">
    <property type="entry name" value="Nucleotide cyclase"/>
    <property type="match status" value="1"/>
</dbReference>
<dbReference type="InterPro" id="IPR000160">
    <property type="entry name" value="GGDEF_dom"/>
</dbReference>
<dbReference type="InterPro" id="IPR011006">
    <property type="entry name" value="CheY-like_superfamily"/>
</dbReference>
<dbReference type="GO" id="GO:0043709">
    <property type="term" value="P:cell adhesion involved in single-species biofilm formation"/>
    <property type="evidence" value="ECO:0007669"/>
    <property type="project" value="TreeGrafter"/>
</dbReference>
<dbReference type="GO" id="GO:1902201">
    <property type="term" value="P:negative regulation of bacterial-type flagellum-dependent cell motility"/>
    <property type="evidence" value="ECO:0007669"/>
    <property type="project" value="TreeGrafter"/>
</dbReference>
<dbReference type="GO" id="GO:0005886">
    <property type="term" value="C:plasma membrane"/>
    <property type="evidence" value="ECO:0007669"/>
    <property type="project" value="TreeGrafter"/>
</dbReference>
<dbReference type="Gene3D" id="3.40.50.2300">
    <property type="match status" value="2"/>
</dbReference>
<evidence type="ECO:0000259" key="5">
    <source>
        <dbReference type="PROSITE" id="PS50887"/>
    </source>
</evidence>
<dbReference type="AlphaFoldDB" id="A0A060I748"/>
<accession>A0A060I748</accession>
<sequence length="443" mass="49525">MAFQADFQRDGIGLRSGGLKILLVEDSRMFSAVLCHRFQTELGLAVKSCSSLKALRRELAEDGHGYTMAVVDLNLPDSPYGEALDCTIEHDIPAIVFTATFDLNTRNRIMERNVIDYVLKDNEFALDNLVATVRRAISNRKTRVLVVDDVVSARQVLVDLLKAQQYLVVEASSGLEALAALEAYSDIELVVTDHHMPDMSGYELTRRIRHRFGSDRLRVIGVSSSNDRMLSASFLKAGASDFLYRPFVAEELQCRIANNAETLAQMRQLRAAAACDYLTGLYNRRYFYDNGPKLVNECLRLKVPSSVAILDIDHFKRLNDTYGHEIGDKVLKAVANRLFTIFEGSDNLLSRLGGEEFAILFPQMDSAAATKLCDEIRSDISRLKVTADDEDLGVTISIGIAEIGGYETFENYLNAADQFLYMAKHRGRNQVYSDARMTEEAAL</sequence>
<dbReference type="KEGG" id="rei:IE4771_CH02655"/>
<dbReference type="EMBL" id="CP006986">
    <property type="protein sequence ID" value="AIC27755.1"/>
    <property type="molecule type" value="Genomic_DNA"/>
</dbReference>
<evidence type="ECO:0000259" key="4">
    <source>
        <dbReference type="PROSITE" id="PS50110"/>
    </source>
</evidence>
<dbReference type="CDD" id="cd01949">
    <property type="entry name" value="GGDEF"/>
    <property type="match status" value="1"/>
</dbReference>
<dbReference type="Proteomes" id="UP000027180">
    <property type="component" value="Chromosome"/>
</dbReference>
<comment type="catalytic activity">
    <reaction evidence="2">
        <text>2 GTP = 3',3'-c-di-GMP + 2 diphosphate</text>
        <dbReference type="Rhea" id="RHEA:24898"/>
        <dbReference type="ChEBI" id="CHEBI:33019"/>
        <dbReference type="ChEBI" id="CHEBI:37565"/>
        <dbReference type="ChEBI" id="CHEBI:58805"/>
        <dbReference type="EC" id="2.7.7.65"/>
    </reaction>
</comment>
<dbReference type="InterPro" id="IPR050469">
    <property type="entry name" value="Diguanylate_Cyclase"/>
</dbReference>
<dbReference type="GO" id="GO:0052621">
    <property type="term" value="F:diguanylate cyclase activity"/>
    <property type="evidence" value="ECO:0007669"/>
    <property type="project" value="UniProtKB-EC"/>
</dbReference>
<dbReference type="PROSITE" id="PS50110">
    <property type="entry name" value="RESPONSE_REGULATORY"/>
    <property type="match status" value="2"/>
</dbReference>
<dbReference type="InterPro" id="IPR043128">
    <property type="entry name" value="Rev_trsase/Diguanyl_cyclase"/>
</dbReference>
<proteinExistence type="predicted"/>
<dbReference type="FunFam" id="3.30.70.270:FF:000001">
    <property type="entry name" value="Diguanylate cyclase domain protein"/>
    <property type="match status" value="1"/>
</dbReference>
<dbReference type="InterPro" id="IPR029787">
    <property type="entry name" value="Nucleotide_cyclase"/>
</dbReference>
<dbReference type="Gene3D" id="3.30.70.270">
    <property type="match status" value="1"/>
</dbReference>
<keyword evidence="3" id="KW-0597">Phosphoprotein</keyword>
<dbReference type="Pfam" id="PF00072">
    <property type="entry name" value="Response_reg"/>
    <property type="match status" value="1"/>
</dbReference>
<dbReference type="Pfam" id="PF00990">
    <property type="entry name" value="GGDEF"/>
    <property type="match status" value="1"/>
</dbReference>
<feature type="modified residue" description="4-aspartylphosphate" evidence="3">
    <location>
        <position position="72"/>
    </location>
</feature>
<dbReference type="SUPFAM" id="SSF52172">
    <property type="entry name" value="CheY-like"/>
    <property type="match status" value="2"/>
</dbReference>
<protein>
    <recommendedName>
        <fullName evidence="1">diguanylate cyclase</fullName>
        <ecNumber evidence="1">2.7.7.65</ecNumber>
    </recommendedName>
</protein>
<dbReference type="PANTHER" id="PTHR45138">
    <property type="entry name" value="REGULATORY COMPONENTS OF SENSORY TRANSDUCTION SYSTEM"/>
    <property type="match status" value="1"/>
</dbReference>